<dbReference type="AlphaFoldDB" id="A0A3M7TZC9"/>
<keyword evidence="6" id="KW-0804">Transcription</keyword>
<feature type="domain" description="Response regulatory" evidence="9">
    <location>
        <begin position="1"/>
        <end position="103"/>
    </location>
</feature>
<keyword evidence="4" id="KW-0805">Transcription regulation</keyword>
<dbReference type="InterPro" id="IPR036388">
    <property type="entry name" value="WH-like_DNA-bd_sf"/>
</dbReference>
<dbReference type="CDD" id="cd00383">
    <property type="entry name" value="trans_reg_C"/>
    <property type="match status" value="1"/>
</dbReference>
<dbReference type="GO" id="GO:0000156">
    <property type="term" value="F:phosphorelay response regulator activity"/>
    <property type="evidence" value="ECO:0007669"/>
    <property type="project" value="TreeGrafter"/>
</dbReference>
<dbReference type="Pfam" id="PF00486">
    <property type="entry name" value="Trans_reg_C"/>
    <property type="match status" value="1"/>
</dbReference>
<dbReference type="EMBL" id="RHIB01000001">
    <property type="protein sequence ID" value="RNA70651.1"/>
    <property type="molecule type" value="Genomic_DNA"/>
</dbReference>
<evidence type="ECO:0000313" key="11">
    <source>
        <dbReference type="EMBL" id="RNA70651.1"/>
    </source>
</evidence>
<keyword evidence="5 8" id="KW-0238">DNA-binding</keyword>
<comment type="caution">
    <text evidence="11">The sequence shown here is derived from an EMBL/GenBank/DDBJ whole genome shotgun (WGS) entry which is preliminary data.</text>
</comment>
<evidence type="ECO:0000256" key="2">
    <source>
        <dbReference type="ARBA" id="ARBA00022553"/>
    </source>
</evidence>
<feature type="domain" description="OmpR/PhoB-type" evidence="10">
    <location>
        <begin position="123"/>
        <end position="222"/>
    </location>
</feature>
<evidence type="ECO:0000256" key="4">
    <source>
        <dbReference type="ARBA" id="ARBA00023015"/>
    </source>
</evidence>
<keyword evidence="12" id="KW-1185">Reference proteome</keyword>
<dbReference type="Gene3D" id="1.10.10.10">
    <property type="entry name" value="Winged helix-like DNA-binding domain superfamily/Winged helix DNA-binding domain"/>
    <property type="match status" value="1"/>
</dbReference>
<comment type="caution">
    <text evidence="7">Lacks conserved residue(s) required for the propagation of feature annotation.</text>
</comment>
<dbReference type="OrthoDB" id="2964892at2"/>
<organism evidence="11 12">
    <name type="scientific">Alteribacter keqinensis</name>
    <dbReference type="NCBI Taxonomy" id="2483800"/>
    <lineage>
        <taxon>Bacteria</taxon>
        <taxon>Bacillati</taxon>
        <taxon>Bacillota</taxon>
        <taxon>Bacilli</taxon>
        <taxon>Bacillales</taxon>
        <taxon>Bacillaceae</taxon>
        <taxon>Alteribacter</taxon>
    </lineage>
</organism>
<dbReference type="PROSITE" id="PS51755">
    <property type="entry name" value="OMPR_PHOB"/>
    <property type="match status" value="1"/>
</dbReference>
<accession>A0A3M7TZC9</accession>
<dbReference type="PANTHER" id="PTHR48111">
    <property type="entry name" value="REGULATOR OF RPOS"/>
    <property type="match status" value="1"/>
</dbReference>
<dbReference type="GO" id="GO:0005829">
    <property type="term" value="C:cytosol"/>
    <property type="evidence" value="ECO:0007669"/>
    <property type="project" value="TreeGrafter"/>
</dbReference>
<comment type="subcellular location">
    <subcellularLocation>
        <location evidence="1">Cytoplasm</location>
    </subcellularLocation>
</comment>
<reference evidence="11 12" key="1">
    <citation type="submission" date="2018-10" db="EMBL/GenBank/DDBJ databases">
        <title>Bacillus Keqinensis sp. nov., a moderately halophilic bacterium isolated from a saline-alkaline lake.</title>
        <authorList>
            <person name="Wang H."/>
        </authorList>
    </citation>
    <scope>NUCLEOTIDE SEQUENCE [LARGE SCALE GENOMIC DNA]</scope>
    <source>
        <strain evidence="11 12">KQ-3</strain>
    </source>
</reference>
<protein>
    <submittedName>
        <fullName evidence="11">DNA-binding response regulator</fullName>
    </submittedName>
</protein>
<dbReference type="GO" id="GO:0032993">
    <property type="term" value="C:protein-DNA complex"/>
    <property type="evidence" value="ECO:0007669"/>
    <property type="project" value="TreeGrafter"/>
</dbReference>
<sequence length="229" mass="26466">MIESYFSKSGFETYVSKNGHEGLRQASIIQPDAIVTELDLRGYSGLDICRELRFVKNDWTPIILISEKKEELDAVLGLELGADDYMTKPLRLKELVARVKSTIRRGSKCCSQEDQNHGSSEHSRIIKNGELTIDPDHFLVYKNDRPVDLTRKEFELLYYLSKNKGRALSREKLMQELSGDEVELDERIIDVFISRIRNKIEPHRRNPTYVKTVRNIGYMMNVVKESVPS</sequence>
<dbReference type="GO" id="GO:0000976">
    <property type="term" value="F:transcription cis-regulatory region binding"/>
    <property type="evidence" value="ECO:0007669"/>
    <property type="project" value="TreeGrafter"/>
</dbReference>
<evidence type="ECO:0000256" key="7">
    <source>
        <dbReference type="PROSITE-ProRule" id="PRU00169"/>
    </source>
</evidence>
<dbReference type="InterPro" id="IPR011006">
    <property type="entry name" value="CheY-like_superfamily"/>
</dbReference>
<dbReference type="InterPro" id="IPR001789">
    <property type="entry name" value="Sig_transdc_resp-reg_receiver"/>
</dbReference>
<dbReference type="Proteomes" id="UP000278746">
    <property type="component" value="Unassembled WGS sequence"/>
</dbReference>
<dbReference type="PANTHER" id="PTHR48111:SF40">
    <property type="entry name" value="PHOSPHATE REGULON TRANSCRIPTIONAL REGULATORY PROTEIN PHOB"/>
    <property type="match status" value="1"/>
</dbReference>
<keyword evidence="3" id="KW-0902">Two-component regulatory system</keyword>
<gene>
    <name evidence="11" type="ORF">EBO34_09615</name>
</gene>
<dbReference type="GO" id="GO:0006355">
    <property type="term" value="P:regulation of DNA-templated transcription"/>
    <property type="evidence" value="ECO:0007669"/>
    <property type="project" value="InterPro"/>
</dbReference>
<evidence type="ECO:0000259" key="9">
    <source>
        <dbReference type="PROSITE" id="PS50110"/>
    </source>
</evidence>
<name>A0A3M7TZC9_9BACI</name>
<dbReference type="Pfam" id="PF00072">
    <property type="entry name" value="Response_reg"/>
    <property type="match status" value="1"/>
</dbReference>
<proteinExistence type="predicted"/>
<dbReference type="InterPro" id="IPR039420">
    <property type="entry name" value="WalR-like"/>
</dbReference>
<evidence type="ECO:0000313" key="12">
    <source>
        <dbReference type="Proteomes" id="UP000278746"/>
    </source>
</evidence>
<dbReference type="SUPFAM" id="SSF46894">
    <property type="entry name" value="C-terminal effector domain of the bipartite response regulators"/>
    <property type="match status" value="1"/>
</dbReference>
<dbReference type="SUPFAM" id="SSF52172">
    <property type="entry name" value="CheY-like"/>
    <property type="match status" value="1"/>
</dbReference>
<evidence type="ECO:0000256" key="5">
    <source>
        <dbReference type="ARBA" id="ARBA00023125"/>
    </source>
</evidence>
<dbReference type="SMART" id="SM00448">
    <property type="entry name" value="REC"/>
    <property type="match status" value="1"/>
</dbReference>
<evidence type="ECO:0000256" key="3">
    <source>
        <dbReference type="ARBA" id="ARBA00023012"/>
    </source>
</evidence>
<dbReference type="Gene3D" id="6.10.250.690">
    <property type="match status" value="1"/>
</dbReference>
<dbReference type="SMART" id="SM00862">
    <property type="entry name" value="Trans_reg_C"/>
    <property type="match status" value="1"/>
</dbReference>
<evidence type="ECO:0000259" key="10">
    <source>
        <dbReference type="PROSITE" id="PS51755"/>
    </source>
</evidence>
<dbReference type="Gene3D" id="3.40.50.2300">
    <property type="match status" value="1"/>
</dbReference>
<keyword evidence="2" id="KW-0597">Phosphoprotein</keyword>
<dbReference type="PROSITE" id="PS50110">
    <property type="entry name" value="RESPONSE_REGULATORY"/>
    <property type="match status" value="1"/>
</dbReference>
<evidence type="ECO:0000256" key="8">
    <source>
        <dbReference type="PROSITE-ProRule" id="PRU01091"/>
    </source>
</evidence>
<evidence type="ECO:0000256" key="6">
    <source>
        <dbReference type="ARBA" id="ARBA00023163"/>
    </source>
</evidence>
<evidence type="ECO:0000256" key="1">
    <source>
        <dbReference type="ARBA" id="ARBA00004496"/>
    </source>
</evidence>
<dbReference type="InterPro" id="IPR016032">
    <property type="entry name" value="Sig_transdc_resp-reg_C-effctor"/>
</dbReference>
<dbReference type="InterPro" id="IPR001867">
    <property type="entry name" value="OmpR/PhoB-type_DNA-bd"/>
</dbReference>
<feature type="DNA-binding region" description="OmpR/PhoB-type" evidence="8">
    <location>
        <begin position="123"/>
        <end position="222"/>
    </location>
</feature>